<feature type="domain" description="HTH asnC-type" evidence="4">
    <location>
        <begin position="5"/>
        <end position="66"/>
    </location>
</feature>
<dbReference type="PANTHER" id="PTHR30154:SF34">
    <property type="entry name" value="TRANSCRIPTIONAL REGULATOR AZLB"/>
    <property type="match status" value="1"/>
</dbReference>
<dbReference type="Pfam" id="PF01037">
    <property type="entry name" value="AsnC_trans_reg"/>
    <property type="match status" value="1"/>
</dbReference>
<organism evidence="5 6">
    <name type="scientific">Acidisoma silvae</name>
    <dbReference type="NCBI Taxonomy" id="2802396"/>
    <lineage>
        <taxon>Bacteria</taxon>
        <taxon>Pseudomonadati</taxon>
        <taxon>Pseudomonadota</taxon>
        <taxon>Alphaproteobacteria</taxon>
        <taxon>Acetobacterales</taxon>
        <taxon>Acidocellaceae</taxon>
        <taxon>Acidisoma</taxon>
    </lineage>
</organism>
<dbReference type="SUPFAM" id="SSF54909">
    <property type="entry name" value="Dimeric alpha+beta barrel"/>
    <property type="match status" value="1"/>
</dbReference>
<dbReference type="Gene3D" id="3.30.70.920">
    <property type="match status" value="1"/>
</dbReference>
<sequence length="158" mass="17517">MPDAIDGFDRRILRVVQQDCHVTAETMAEAVGLSASAVQRRLKRLRSDKVIAAEVAVLDRSQAGPMMTFIAGVEIARDNYDALPKLRLWIGQQDAIQQAYYVTGPVDVILIVLAQDMDSFDSVCVRMIEHNPQIRRINTNVVLNIVKLGLCLPIDTSA</sequence>
<gene>
    <name evidence="5" type="ORF">ASILVAE211_02145</name>
</gene>
<dbReference type="InterPro" id="IPR019888">
    <property type="entry name" value="Tscrpt_reg_AsnC-like"/>
</dbReference>
<dbReference type="AlphaFoldDB" id="A0A963YNN0"/>
<dbReference type="InterPro" id="IPR036390">
    <property type="entry name" value="WH_DNA-bd_sf"/>
</dbReference>
<dbReference type="GO" id="GO:0043200">
    <property type="term" value="P:response to amino acid"/>
    <property type="evidence" value="ECO:0007669"/>
    <property type="project" value="TreeGrafter"/>
</dbReference>
<dbReference type="PROSITE" id="PS50956">
    <property type="entry name" value="HTH_ASNC_2"/>
    <property type="match status" value="1"/>
</dbReference>
<evidence type="ECO:0000313" key="6">
    <source>
        <dbReference type="Proteomes" id="UP000708298"/>
    </source>
</evidence>
<protein>
    <submittedName>
        <fullName evidence="5">Lrp/AsnC family transcriptional regulator</fullName>
    </submittedName>
</protein>
<keyword evidence="6" id="KW-1185">Reference proteome</keyword>
<evidence type="ECO:0000256" key="2">
    <source>
        <dbReference type="ARBA" id="ARBA00023125"/>
    </source>
</evidence>
<dbReference type="RefSeq" id="WP_227319626.1">
    <property type="nucleotide sequence ID" value="NZ_JAESVB010000001.1"/>
</dbReference>
<evidence type="ECO:0000313" key="5">
    <source>
        <dbReference type="EMBL" id="MCB8873968.1"/>
    </source>
</evidence>
<dbReference type="Gene3D" id="1.10.10.10">
    <property type="entry name" value="Winged helix-like DNA-binding domain superfamily/Winged helix DNA-binding domain"/>
    <property type="match status" value="1"/>
</dbReference>
<dbReference type="Pfam" id="PF13404">
    <property type="entry name" value="HTH_AsnC-type"/>
    <property type="match status" value="1"/>
</dbReference>
<evidence type="ECO:0000256" key="1">
    <source>
        <dbReference type="ARBA" id="ARBA00023015"/>
    </source>
</evidence>
<proteinExistence type="predicted"/>
<keyword evidence="2" id="KW-0238">DNA-binding</keyword>
<reference evidence="5" key="2">
    <citation type="submission" date="2021-01" db="EMBL/GenBank/DDBJ databases">
        <authorList>
            <person name="Mieszkin S."/>
            <person name="Pouder E."/>
            <person name="Alain K."/>
        </authorList>
    </citation>
    <scope>NUCLEOTIDE SEQUENCE</scope>
    <source>
        <strain evidence="5">HW T2.11</strain>
    </source>
</reference>
<dbReference type="SMART" id="SM00344">
    <property type="entry name" value="HTH_ASNC"/>
    <property type="match status" value="1"/>
</dbReference>
<accession>A0A963YNN0</accession>
<dbReference type="PRINTS" id="PR00033">
    <property type="entry name" value="HTHASNC"/>
</dbReference>
<name>A0A963YNN0_9PROT</name>
<evidence type="ECO:0000256" key="3">
    <source>
        <dbReference type="ARBA" id="ARBA00023163"/>
    </source>
</evidence>
<keyword evidence="1" id="KW-0805">Transcription regulation</keyword>
<dbReference type="PANTHER" id="PTHR30154">
    <property type="entry name" value="LEUCINE-RESPONSIVE REGULATORY PROTEIN"/>
    <property type="match status" value="1"/>
</dbReference>
<dbReference type="EMBL" id="JAESVB010000001">
    <property type="protein sequence ID" value="MCB8873968.1"/>
    <property type="molecule type" value="Genomic_DNA"/>
</dbReference>
<dbReference type="GO" id="GO:0043565">
    <property type="term" value="F:sequence-specific DNA binding"/>
    <property type="evidence" value="ECO:0007669"/>
    <property type="project" value="InterPro"/>
</dbReference>
<dbReference type="InterPro" id="IPR011008">
    <property type="entry name" value="Dimeric_a/b-barrel"/>
</dbReference>
<dbReference type="InterPro" id="IPR019887">
    <property type="entry name" value="Tscrpt_reg_AsnC/Lrp_C"/>
</dbReference>
<dbReference type="InterPro" id="IPR036388">
    <property type="entry name" value="WH-like_DNA-bd_sf"/>
</dbReference>
<keyword evidence="3" id="KW-0804">Transcription</keyword>
<dbReference type="Proteomes" id="UP000708298">
    <property type="component" value="Unassembled WGS sequence"/>
</dbReference>
<comment type="caution">
    <text evidence="5">The sequence shown here is derived from an EMBL/GenBank/DDBJ whole genome shotgun (WGS) entry which is preliminary data.</text>
</comment>
<dbReference type="GO" id="GO:0005829">
    <property type="term" value="C:cytosol"/>
    <property type="evidence" value="ECO:0007669"/>
    <property type="project" value="TreeGrafter"/>
</dbReference>
<evidence type="ECO:0000259" key="4">
    <source>
        <dbReference type="PROSITE" id="PS50956"/>
    </source>
</evidence>
<dbReference type="SUPFAM" id="SSF46785">
    <property type="entry name" value="Winged helix' DNA-binding domain"/>
    <property type="match status" value="1"/>
</dbReference>
<dbReference type="InterPro" id="IPR000485">
    <property type="entry name" value="AsnC-type_HTH_dom"/>
</dbReference>
<reference evidence="5" key="1">
    <citation type="journal article" date="2021" name="Microorganisms">
        <title>Acidisoma silvae sp. nov. and Acidisomacellulosilytica sp. nov., Two Acidophilic Bacteria Isolated from Decaying Wood, Hydrolyzing Cellulose and Producing Poly-3-hydroxybutyrate.</title>
        <authorList>
            <person name="Mieszkin S."/>
            <person name="Pouder E."/>
            <person name="Uroz S."/>
            <person name="Simon-Colin C."/>
            <person name="Alain K."/>
        </authorList>
    </citation>
    <scope>NUCLEOTIDE SEQUENCE</scope>
    <source>
        <strain evidence="5">HW T2.11</strain>
    </source>
</reference>